<evidence type="ECO:0000313" key="6">
    <source>
        <dbReference type="Proteomes" id="UP000324585"/>
    </source>
</evidence>
<protein>
    <submittedName>
        <fullName evidence="5">Flavohemoprotein</fullName>
    </submittedName>
</protein>
<dbReference type="GO" id="GO:0071500">
    <property type="term" value="P:cellular response to nitrosative stress"/>
    <property type="evidence" value="ECO:0007669"/>
    <property type="project" value="TreeGrafter"/>
</dbReference>
<dbReference type="GO" id="GO:0020037">
    <property type="term" value="F:heme binding"/>
    <property type="evidence" value="ECO:0007669"/>
    <property type="project" value="InterPro"/>
</dbReference>
<dbReference type="Gene3D" id="1.10.490.10">
    <property type="entry name" value="Globins"/>
    <property type="match status" value="1"/>
</dbReference>
<dbReference type="InterPro" id="IPR017938">
    <property type="entry name" value="Riboflavin_synthase-like_b-brl"/>
</dbReference>
<dbReference type="PANTHER" id="PTHR43396">
    <property type="entry name" value="FLAVOHEMOPROTEIN"/>
    <property type="match status" value="1"/>
</dbReference>
<dbReference type="AlphaFoldDB" id="A0A5J4YNA0"/>
<evidence type="ECO:0000256" key="2">
    <source>
        <dbReference type="ARBA" id="ARBA00022723"/>
    </source>
</evidence>
<dbReference type="SUPFAM" id="SSF63380">
    <property type="entry name" value="Riboflavin synthase domain-like"/>
    <property type="match status" value="1"/>
</dbReference>
<name>A0A5J4YNA0_PORPP</name>
<dbReference type="InterPro" id="IPR000971">
    <property type="entry name" value="Globin"/>
</dbReference>
<dbReference type="PROSITE" id="PS01033">
    <property type="entry name" value="GLOBIN"/>
    <property type="match status" value="1"/>
</dbReference>
<dbReference type="InterPro" id="IPR012292">
    <property type="entry name" value="Globin/Proto"/>
</dbReference>
<organism evidence="5 6">
    <name type="scientific">Porphyridium purpureum</name>
    <name type="common">Red alga</name>
    <name type="synonym">Porphyridium cruentum</name>
    <dbReference type="NCBI Taxonomy" id="35688"/>
    <lineage>
        <taxon>Eukaryota</taxon>
        <taxon>Rhodophyta</taxon>
        <taxon>Bangiophyceae</taxon>
        <taxon>Porphyridiales</taxon>
        <taxon>Porphyridiaceae</taxon>
        <taxon>Porphyridium</taxon>
    </lineage>
</organism>
<dbReference type="GO" id="GO:0046872">
    <property type="term" value="F:metal ion binding"/>
    <property type="evidence" value="ECO:0007669"/>
    <property type="project" value="UniProtKB-KW"/>
</dbReference>
<dbReference type="GO" id="GO:0019825">
    <property type="term" value="F:oxygen binding"/>
    <property type="evidence" value="ECO:0007669"/>
    <property type="project" value="InterPro"/>
</dbReference>
<keyword evidence="2" id="KW-0479">Metal-binding</keyword>
<dbReference type="GO" id="GO:0008941">
    <property type="term" value="F:nitric oxide dioxygenase NAD(P)H activity"/>
    <property type="evidence" value="ECO:0007669"/>
    <property type="project" value="TreeGrafter"/>
</dbReference>
<evidence type="ECO:0000313" key="5">
    <source>
        <dbReference type="EMBL" id="KAA8491907.1"/>
    </source>
</evidence>
<dbReference type="GO" id="GO:0009636">
    <property type="term" value="P:response to toxic substance"/>
    <property type="evidence" value="ECO:0007669"/>
    <property type="project" value="UniProtKB-KW"/>
</dbReference>
<proteinExistence type="predicted"/>
<dbReference type="SUPFAM" id="SSF46458">
    <property type="entry name" value="Globin-like"/>
    <property type="match status" value="1"/>
</dbReference>
<reference evidence="6" key="1">
    <citation type="journal article" date="2019" name="Nat. Commun.">
        <title>Expansion of phycobilisome linker gene families in mesophilic red algae.</title>
        <authorList>
            <person name="Lee J."/>
            <person name="Kim D."/>
            <person name="Bhattacharya D."/>
            <person name="Yoon H.S."/>
        </authorList>
    </citation>
    <scope>NUCLEOTIDE SEQUENCE [LARGE SCALE GENOMIC DNA]</scope>
    <source>
        <strain evidence="6">CCMP 1328</strain>
    </source>
</reference>
<keyword evidence="1" id="KW-0349">Heme</keyword>
<accession>A0A5J4YNA0</accession>
<feature type="domain" description="Globin" evidence="4">
    <location>
        <begin position="8"/>
        <end position="190"/>
    </location>
</feature>
<evidence type="ECO:0000256" key="1">
    <source>
        <dbReference type="ARBA" id="ARBA00022617"/>
    </source>
</evidence>
<evidence type="ECO:0000256" key="3">
    <source>
        <dbReference type="ARBA" id="ARBA00023004"/>
    </source>
</evidence>
<dbReference type="GO" id="GO:0046210">
    <property type="term" value="P:nitric oxide catabolic process"/>
    <property type="evidence" value="ECO:0007669"/>
    <property type="project" value="TreeGrafter"/>
</dbReference>
<dbReference type="Proteomes" id="UP000324585">
    <property type="component" value="Unassembled WGS sequence"/>
</dbReference>
<dbReference type="Gene3D" id="2.40.30.10">
    <property type="entry name" value="Translation factors"/>
    <property type="match status" value="1"/>
</dbReference>
<dbReference type="EMBL" id="VRMN01000011">
    <property type="protein sequence ID" value="KAA8491907.1"/>
    <property type="molecule type" value="Genomic_DNA"/>
</dbReference>
<dbReference type="PANTHER" id="PTHR43396:SF3">
    <property type="entry name" value="FLAVOHEMOPROTEIN"/>
    <property type="match status" value="1"/>
</dbReference>
<evidence type="ECO:0000259" key="4">
    <source>
        <dbReference type="PROSITE" id="PS01033"/>
    </source>
</evidence>
<keyword evidence="6" id="KW-1185">Reference proteome</keyword>
<dbReference type="OrthoDB" id="436496at2759"/>
<sequence length="318" mass="36166">MESSEVKTLDAASAAIVAESAQFVATHGDVIAKRLYETLFERHPETLELFSMDFWPQVRLDEEEDGGIDELSDEEGQKLQHFKCAFDGCTKGFSIQPALMADSLQKYLVHVSDFGFDLIMNKIERICQKHVSRNIQPQHYPLIREGLLAGIEHALETEAGSGLPHEKNDILHAWGSAYDLLASMFIERERILRGDLAGKKNSWTNFESFLVIKVEETDKLWRFHLERVNKRLPPQVMPGQFVCVRVKTQHVGVIHRNFFLDPSPSKSVWIFSLQKTMPLDADSERDRSVMCKKFFAEALKVGNQVGLSMPLGGFLMKK</sequence>
<comment type="caution">
    <text evidence="5">The sequence shown here is derived from an EMBL/GenBank/DDBJ whole genome shotgun (WGS) entry which is preliminary data.</text>
</comment>
<dbReference type="InterPro" id="IPR009050">
    <property type="entry name" value="Globin-like_sf"/>
</dbReference>
<dbReference type="GO" id="GO:0071949">
    <property type="term" value="F:FAD binding"/>
    <property type="evidence" value="ECO:0007669"/>
    <property type="project" value="TreeGrafter"/>
</dbReference>
<gene>
    <name evidence="5" type="ORF">FVE85_8389</name>
</gene>
<keyword evidence="3" id="KW-0408">Iron</keyword>